<proteinExistence type="predicted"/>
<dbReference type="EMBL" id="JABBHF010000017">
    <property type="protein sequence ID" value="NMH89893.1"/>
    <property type="molecule type" value="Genomic_DNA"/>
</dbReference>
<gene>
    <name evidence="1" type="ORF">HHX25_20510</name>
</gene>
<keyword evidence="2" id="KW-1185">Reference proteome</keyword>
<protein>
    <submittedName>
        <fullName evidence="1">Uncharacterized protein</fullName>
    </submittedName>
</protein>
<dbReference type="RefSeq" id="WP_169677296.1">
    <property type="nucleotide sequence ID" value="NZ_JABBHF010000017.1"/>
</dbReference>
<organism evidence="1 2">
    <name type="scientific">Flavivirga algicola</name>
    <dbReference type="NCBI Taxonomy" id="2729136"/>
    <lineage>
        <taxon>Bacteria</taxon>
        <taxon>Pseudomonadati</taxon>
        <taxon>Bacteroidota</taxon>
        <taxon>Flavobacteriia</taxon>
        <taxon>Flavobacteriales</taxon>
        <taxon>Flavobacteriaceae</taxon>
        <taxon>Flavivirga</taxon>
    </lineage>
</organism>
<dbReference type="Proteomes" id="UP000746690">
    <property type="component" value="Unassembled WGS sequence"/>
</dbReference>
<evidence type="ECO:0000313" key="1">
    <source>
        <dbReference type="EMBL" id="NMH89893.1"/>
    </source>
</evidence>
<sequence length="53" mass="5633">METILYAIIIAISGNFTTDIEVSKEETKYKMTATAASKKKGGKFNGSGASGSW</sequence>
<evidence type="ECO:0000313" key="2">
    <source>
        <dbReference type="Proteomes" id="UP000746690"/>
    </source>
</evidence>
<reference evidence="1 2" key="1">
    <citation type="submission" date="2020-04" db="EMBL/GenBank/DDBJ databases">
        <title>A Flavivirga sp. nov.</title>
        <authorList>
            <person name="Sun X."/>
        </authorList>
    </citation>
    <scope>NUCLEOTIDE SEQUENCE [LARGE SCALE GENOMIC DNA]</scope>
    <source>
        <strain evidence="1 2">Y03</strain>
    </source>
</reference>
<name>A0ABX1S4B0_9FLAO</name>
<comment type="caution">
    <text evidence="1">The sequence shown here is derived from an EMBL/GenBank/DDBJ whole genome shotgun (WGS) entry which is preliminary data.</text>
</comment>
<accession>A0ABX1S4B0</accession>